<dbReference type="AlphaFoldDB" id="A0AA43QTW6"/>
<dbReference type="SMART" id="SM00248">
    <property type="entry name" value="ANK"/>
    <property type="match status" value="9"/>
</dbReference>
<reference evidence="6" key="1">
    <citation type="journal article" date="2023" name="Genome Biol. Evol.">
        <title>First Whole Genome Sequence and Flow Cytometry Genome Size Data for the Lichen-Forming Fungus Ramalina farinacea (Ascomycota).</title>
        <authorList>
            <person name="Llewellyn T."/>
            <person name="Mian S."/>
            <person name="Hill R."/>
            <person name="Leitch I.J."/>
            <person name="Gaya E."/>
        </authorList>
    </citation>
    <scope>NUCLEOTIDE SEQUENCE</scope>
    <source>
        <strain evidence="6">LIQ254RAFAR</strain>
    </source>
</reference>
<dbReference type="Gene3D" id="3.40.50.300">
    <property type="entry name" value="P-loop containing nucleotide triphosphate hydrolases"/>
    <property type="match status" value="1"/>
</dbReference>
<gene>
    <name evidence="6" type="ORF">OHK93_002703</name>
</gene>
<dbReference type="PROSITE" id="PS50088">
    <property type="entry name" value="ANK_REPEAT"/>
    <property type="match status" value="5"/>
</dbReference>
<keyword evidence="7" id="KW-1185">Reference proteome</keyword>
<keyword evidence="2" id="KW-0040">ANK repeat</keyword>
<feature type="repeat" description="ANK" evidence="2">
    <location>
        <begin position="789"/>
        <end position="821"/>
    </location>
</feature>
<accession>A0AA43QTW6</accession>
<feature type="compositionally biased region" description="Acidic residues" evidence="3">
    <location>
        <begin position="605"/>
        <end position="630"/>
    </location>
</feature>
<feature type="repeat" description="ANK" evidence="2">
    <location>
        <begin position="833"/>
        <end position="865"/>
    </location>
</feature>
<feature type="repeat" description="ANK" evidence="2">
    <location>
        <begin position="901"/>
        <end position="933"/>
    </location>
</feature>
<dbReference type="Gene3D" id="1.25.40.20">
    <property type="entry name" value="Ankyrin repeat-containing domain"/>
    <property type="match status" value="2"/>
</dbReference>
<dbReference type="InterPro" id="IPR027417">
    <property type="entry name" value="P-loop_NTPase"/>
</dbReference>
<dbReference type="PANTHER" id="PTHR10039">
    <property type="entry name" value="AMELOGENIN"/>
    <property type="match status" value="1"/>
</dbReference>
<evidence type="ECO:0000259" key="5">
    <source>
        <dbReference type="Pfam" id="PF24883"/>
    </source>
</evidence>
<dbReference type="PROSITE" id="PS50297">
    <property type="entry name" value="ANK_REP_REGION"/>
    <property type="match status" value="4"/>
</dbReference>
<organism evidence="6 7">
    <name type="scientific">Ramalina farinacea</name>
    <dbReference type="NCBI Taxonomy" id="258253"/>
    <lineage>
        <taxon>Eukaryota</taxon>
        <taxon>Fungi</taxon>
        <taxon>Dikarya</taxon>
        <taxon>Ascomycota</taxon>
        <taxon>Pezizomycotina</taxon>
        <taxon>Lecanoromycetes</taxon>
        <taxon>OSLEUM clade</taxon>
        <taxon>Lecanoromycetidae</taxon>
        <taxon>Lecanorales</taxon>
        <taxon>Lecanorineae</taxon>
        <taxon>Ramalinaceae</taxon>
        <taxon>Ramalina</taxon>
    </lineage>
</organism>
<dbReference type="Pfam" id="PF22939">
    <property type="entry name" value="WHD_GPIID"/>
    <property type="match status" value="1"/>
</dbReference>
<evidence type="ECO:0000256" key="3">
    <source>
        <dbReference type="SAM" id="MobiDB-lite"/>
    </source>
</evidence>
<dbReference type="Pfam" id="PF12796">
    <property type="entry name" value="Ank_2"/>
    <property type="match status" value="3"/>
</dbReference>
<evidence type="ECO:0000313" key="6">
    <source>
        <dbReference type="EMBL" id="MDI1491494.1"/>
    </source>
</evidence>
<dbReference type="Pfam" id="PF24883">
    <property type="entry name" value="NPHP3_N"/>
    <property type="match status" value="1"/>
</dbReference>
<feature type="repeat" description="ANK" evidence="2">
    <location>
        <begin position="934"/>
        <end position="966"/>
    </location>
</feature>
<feature type="region of interest" description="Disordered" evidence="3">
    <location>
        <begin position="603"/>
        <end position="630"/>
    </location>
</feature>
<evidence type="ECO:0000256" key="1">
    <source>
        <dbReference type="ARBA" id="ARBA00022737"/>
    </source>
</evidence>
<evidence type="ECO:0000259" key="4">
    <source>
        <dbReference type="Pfam" id="PF22939"/>
    </source>
</evidence>
<feature type="repeat" description="ANK" evidence="2">
    <location>
        <begin position="761"/>
        <end position="789"/>
    </location>
</feature>
<name>A0AA43QTW6_9LECA</name>
<dbReference type="PANTHER" id="PTHR10039:SF16">
    <property type="entry name" value="GPI INOSITOL-DEACYLASE"/>
    <property type="match status" value="1"/>
</dbReference>
<protein>
    <submittedName>
        <fullName evidence="6">Uncharacterized protein</fullName>
    </submittedName>
</protein>
<keyword evidence="1" id="KW-0677">Repeat</keyword>
<feature type="domain" description="Nephrocystin 3-like N-terminal" evidence="5">
    <location>
        <begin position="177"/>
        <end position="347"/>
    </location>
</feature>
<proteinExistence type="predicted"/>
<evidence type="ECO:0000256" key="2">
    <source>
        <dbReference type="PROSITE-ProRule" id="PRU00023"/>
    </source>
</evidence>
<dbReference type="Proteomes" id="UP001161017">
    <property type="component" value="Unassembled WGS sequence"/>
</dbReference>
<dbReference type="SUPFAM" id="SSF48403">
    <property type="entry name" value="Ankyrin repeat"/>
    <property type="match status" value="1"/>
</dbReference>
<dbReference type="SUPFAM" id="SSF52540">
    <property type="entry name" value="P-loop containing nucleoside triphosphate hydrolases"/>
    <property type="match status" value="1"/>
</dbReference>
<dbReference type="InterPro" id="IPR036770">
    <property type="entry name" value="Ankyrin_rpt-contain_sf"/>
</dbReference>
<dbReference type="InterPro" id="IPR002110">
    <property type="entry name" value="Ankyrin_rpt"/>
</dbReference>
<dbReference type="EMBL" id="JAPUFD010000014">
    <property type="protein sequence ID" value="MDI1491494.1"/>
    <property type="molecule type" value="Genomic_DNA"/>
</dbReference>
<dbReference type="InterPro" id="IPR056884">
    <property type="entry name" value="NPHP3-like_N"/>
</dbReference>
<comment type="caution">
    <text evidence="6">The sequence shown here is derived from an EMBL/GenBank/DDBJ whole genome shotgun (WGS) entry which is preliminary data.</text>
</comment>
<sequence length="1065" mass="120030">MLQPTIQKEALVSGLSSVADILQIAVVRQDIYFDNASVTPHSNYISATAELYSCIFEYQIRVINHMSQNSGKRFIKSVTQADDWAALVEKVHSANRKCKSLMHLTDTQEERAILAQRAFEQKTSLNVQKQLLVLFEQCQEHQLLGKQDEEERALLQDLATASNYKTDKNFVSTRIAGTCEWFFEDQAFKLWRDCPESSLLWVTAGPGCGKSVLARALIDERRVSRSVLSSTVCYFFFKDSQERRTQSKHALGALLHQLFQASDLIKHGLASHRSHSKSLLEGFDDMWDILLKAASDPNAGEIICVIDALDECEQTSRLQLLDRLITFYSRPDLKTTSTVLKFLVTSRPYEDLDDRFQLLRDVTNYIRCDGDEHSQRIAWEINIVIDVRIREILPNHSQSNQTLIANRMKSQGNRTYLWLFLTIDIINSSRSKYRKLSSIQSLMDDLPIQIADAYEKILSRSSDEIVAQRLLQIIVAARRPLTLQEANIALTLATQPECQSLDELEFWPSETFAADIKNICGLLVTCYDDRVELIHQTAREFLIEPLGPAKSGQESWRGSVETTEANELMAEICTKYLIALDTNQLRTRYGDCVLRVEREQRTGEEEIDEEELGEEIDKEETNEEETDEEDWETIDEEDILEKRPDLEARFPLLQYSARNWTSHYRSQTHYMAKYHKPSFQRASVLCDAEALYCEWWLLYVGKGHFPRNARSSLLLAIYQGLIDLIEANLSQYSDKDLDWVNPPDTGYSSFPIRRGGVWGPPLHLALARGRLSTVRTLLDFGADIDLQSNGFRPLQIASLYGYQDLVELLLDNGADVNASVEIGVDSETGSNGARETALICAVESHHFWITEILLRHGANVNARASEESDTALNMAIFEDANHITKLLLDHKADTELIGGGLSCTPLQAAVLWENLEVIHLLLQRGADVNAKSAKVVSAMHIASHTGKKDIMELLLDAGADINVRADISSGSNFMGTPIWLAALQNRPRTVNFLLDHGADPNISVGPFGTPLEVAKIEGCLEVVNVLMGKGGASWNDDERGVFEPSVEVEIPKFLQGDYGYDLLEG</sequence>
<evidence type="ECO:0000313" key="7">
    <source>
        <dbReference type="Proteomes" id="UP001161017"/>
    </source>
</evidence>
<dbReference type="InterPro" id="IPR054471">
    <property type="entry name" value="GPIID_WHD"/>
</dbReference>
<feature type="domain" description="GPI inositol-deacylase winged helix" evidence="4">
    <location>
        <begin position="456"/>
        <end position="544"/>
    </location>
</feature>